<dbReference type="EMBL" id="JANBPT010000626">
    <property type="protein sequence ID" value="KAJ1915519.1"/>
    <property type="molecule type" value="Genomic_DNA"/>
</dbReference>
<dbReference type="Pfam" id="PF03981">
    <property type="entry name" value="Ubiq_cyt_C_chap"/>
    <property type="match status" value="1"/>
</dbReference>
<evidence type="ECO:0000256" key="1">
    <source>
        <dbReference type="ARBA" id="ARBA00006407"/>
    </source>
</evidence>
<dbReference type="GO" id="GO:0004315">
    <property type="term" value="F:3-oxoacyl-[acyl-carrier-protein] synthase activity"/>
    <property type="evidence" value="ECO:0007669"/>
    <property type="project" value="UniProtKB-EC"/>
</dbReference>
<feature type="domain" description="Ubiquinol-cytochrome c chaperone" evidence="2">
    <location>
        <begin position="119"/>
        <end position="257"/>
    </location>
</feature>
<keyword evidence="3" id="KW-0808">Transferase</keyword>
<keyword evidence="4" id="KW-1185">Reference proteome</keyword>
<dbReference type="InterPro" id="IPR021150">
    <property type="entry name" value="Ubiq_cyt_c_chap"/>
</dbReference>
<accession>A0A9W8A0A6</accession>
<dbReference type="OrthoDB" id="10253878at2759"/>
<sequence>MATTLRLLRPSAVSVDSRLTTALALRSLQPLKVLTASLSTQKGADAAQQRVRETALKRKVPQETELLATEYKVFKNKTLTRIIGKLFSSYKPRYAAVAISANIYTRCRDLDYRDFYIDTLGLPDTYQTWFSVTQLHVWMMIVRIRNEENGRNIQQELVNHFFNDAEGRMHQMGITSGRLINQSLKDLLAHYRGSLLAFDEATVRGDAAMAAALWRNVFKTRVARGQELAYLTKYVRTQLFRLDALTSYDLHRGYFKFDMPDNNLPL</sequence>
<dbReference type="PANTHER" id="PTHR12184:SF1">
    <property type="entry name" value="UBIQUINOL-CYTOCHROME-C REDUCTASE COMPLEX ASSEMBLY FACTOR 1"/>
    <property type="match status" value="1"/>
</dbReference>
<evidence type="ECO:0000313" key="3">
    <source>
        <dbReference type="EMBL" id="KAJ1915519.1"/>
    </source>
</evidence>
<reference evidence="3" key="1">
    <citation type="submission" date="2022-07" db="EMBL/GenBank/DDBJ databases">
        <title>Phylogenomic reconstructions and comparative analyses of Kickxellomycotina fungi.</title>
        <authorList>
            <person name="Reynolds N.K."/>
            <person name="Stajich J.E."/>
            <person name="Barry K."/>
            <person name="Grigoriev I.V."/>
            <person name="Crous P."/>
            <person name="Smith M.E."/>
        </authorList>
    </citation>
    <scope>NUCLEOTIDE SEQUENCE</scope>
    <source>
        <strain evidence="3">RSA 861</strain>
    </source>
</reference>
<evidence type="ECO:0000259" key="2">
    <source>
        <dbReference type="Pfam" id="PF03981"/>
    </source>
</evidence>
<comment type="similarity">
    <text evidence="1">Belongs to the CBP3 family.</text>
</comment>
<dbReference type="Proteomes" id="UP001150569">
    <property type="component" value="Unassembled WGS sequence"/>
</dbReference>
<evidence type="ECO:0000313" key="4">
    <source>
        <dbReference type="Proteomes" id="UP001150569"/>
    </source>
</evidence>
<dbReference type="EC" id="2.3.1.179" evidence="3"/>
<protein>
    <submittedName>
        <fullName evidence="3">Ubiquinol cytochrome-c reductase assembly protein Cbp3</fullName>
        <ecNumber evidence="3">2.3.1.179</ecNumber>
    </submittedName>
</protein>
<dbReference type="PANTHER" id="PTHR12184">
    <property type="entry name" value="UBIQUINOL-CYTOCHROME C REDUCTASE COMPLEX ASSEMBLY FACTOR 1 FAMILY MEMBER"/>
    <property type="match status" value="1"/>
</dbReference>
<name>A0A9W8A0A6_9FUNG</name>
<gene>
    <name evidence="3" type="primary">cbp3_2</name>
    <name evidence="3" type="ORF">IWQ60_008410</name>
</gene>
<keyword evidence="3" id="KW-0012">Acyltransferase</keyword>
<dbReference type="GO" id="GO:0005739">
    <property type="term" value="C:mitochondrion"/>
    <property type="evidence" value="ECO:0007669"/>
    <property type="project" value="TreeGrafter"/>
</dbReference>
<organism evidence="3 4">
    <name type="scientific">Tieghemiomyces parasiticus</name>
    <dbReference type="NCBI Taxonomy" id="78921"/>
    <lineage>
        <taxon>Eukaryota</taxon>
        <taxon>Fungi</taxon>
        <taxon>Fungi incertae sedis</taxon>
        <taxon>Zoopagomycota</taxon>
        <taxon>Kickxellomycotina</taxon>
        <taxon>Dimargaritomycetes</taxon>
        <taxon>Dimargaritales</taxon>
        <taxon>Dimargaritaceae</taxon>
        <taxon>Tieghemiomyces</taxon>
    </lineage>
</organism>
<dbReference type="InterPro" id="IPR007129">
    <property type="entry name" value="Ubiqinol_cyt_c_chaperone_CPB3"/>
</dbReference>
<dbReference type="GO" id="GO:0034551">
    <property type="term" value="P:mitochondrial respiratory chain complex III assembly"/>
    <property type="evidence" value="ECO:0007669"/>
    <property type="project" value="TreeGrafter"/>
</dbReference>
<dbReference type="AlphaFoldDB" id="A0A9W8A0A6"/>
<comment type="caution">
    <text evidence="3">The sequence shown here is derived from an EMBL/GenBank/DDBJ whole genome shotgun (WGS) entry which is preliminary data.</text>
</comment>
<proteinExistence type="inferred from homology"/>